<gene>
    <name evidence="2" type="ORF">DFH08DRAFT_976327</name>
</gene>
<keyword evidence="3" id="KW-1185">Reference proteome</keyword>
<accession>A0AAD6Z3S1</accession>
<evidence type="ECO:0000313" key="2">
    <source>
        <dbReference type="EMBL" id="KAJ7305392.1"/>
    </source>
</evidence>
<name>A0AAD6Z3S1_9AGAR</name>
<organism evidence="2 3">
    <name type="scientific">Mycena albidolilacea</name>
    <dbReference type="NCBI Taxonomy" id="1033008"/>
    <lineage>
        <taxon>Eukaryota</taxon>
        <taxon>Fungi</taxon>
        <taxon>Dikarya</taxon>
        <taxon>Basidiomycota</taxon>
        <taxon>Agaricomycotina</taxon>
        <taxon>Agaricomycetes</taxon>
        <taxon>Agaricomycetidae</taxon>
        <taxon>Agaricales</taxon>
        <taxon>Marasmiineae</taxon>
        <taxon>Mycenaceae</taxon>
        <taxon>Mycena</taxon>
    </lineage>
</organism>
<dbReference type="EMBL" id="JARIHO010000097">
    <property type="protein sequence ID" value="KAJ7305392.1"/>
    <property type="molecule type" value="Genomic_DNA"/>
</dbReference>
<sequence length="232" mass="25074">MSPNECTTFPPDGELAPYRATNDTDPALSVNHIYGGNLVAVPTGCPYSGTHSFVYGNRVETAGRYPSPLRVGAVGEVCTMARTEIAALEGAPKSFFVRSPSTATAGAVCHHQATISLLLYVLDSDAEQVGSVEGMGRWVEGNEIQSANRYLVIGEVIDGAVVAVEFTLHRYNHYAWGPVKREYNCIAHRIEVISETYLDTVGFVKKEDSDTAELNDSTVQKVIDDLGLMSVV</sequence>
<protein>
    <submittedName>
        <fullName evidence="2">Uncharacterized protein</fullName>
    </submittedName>
</protein>
<feature type="region of interest" description="Disordered" evidence="1">
    <location>
        <begin position="1"/>
        <end position="21"/>
    </location>
</feature>
<dbReference type="Proteomes" id="UP001218218">
    <property type="component" value="Unassembled WGS sequence"/>
</dbReference>
<comment type="caution">
    <text evidence="2">The sequence shown here is derived from an EMBL/GenBank/DDBJ whole genome shotgun (WGS) entry which is preliminary data.</text>
</comment>
<proteinExistence type="predicted"/>
<reference evidence="2" key="1">
    <citation type="submission" date="2023-03" db="EMBL/GenBank/DDBJ databases">
        <title>Massive genome expansion in bonnet fungi (Mycena s.s.) driven by repeated elements and novel gene families across ecological guilds.</title>
        <authorList>
            <consortium name="Lawrence Berkeley National Laboratory"/>
            <person name="Harder C.B."/>
            <person name="Miyauchi S."/>
            <person name="Viragh M."/>
            <person name="Kuo A."/>
            <person name="Thoen E."/>
            <person name="Andreopoulos B."/>
            <person name="Lu D."/>
            <person name="Skrede I."/>
            <person name="Drula E."/>
            <person name="Henrissat B."/>
            <person name="Morin E."/>
            <person name="Kohler A."/>
            <person name="Barry K."/>
            <person name="LaButti K."/>
            <person name="Morin E."/>
            <person name="Salamov A."/>
            <person name="Lipzen A."/>
            <person name="Mereny Z."/>
            <person name="Hegedus B."/>
            <person name="Baldrian P."/>
            <person name="Stursova M."/>
            <person name="Weitz H."/>
            <person name="Taylor A."/>
            <person name="Grigoriev I.V."/>
            <person name="Nagy L.G."/>
            <person name="Martin F."/>
            <person name="Kauserud H."/>
        </authorList>
    </citation>
    <scope>NUCLEOTIDE SEQUENCE</scope>
    <source>
        <strain evidence="2">CBHHK002</strain>
    </source>
</reference>
<dbReference type="AlphaFoldDB" id="A0AAD6Z3S1"/>
<evidence type="ECO:0000313" key="3">
    <source>
        <dbReference type="Proteomes" id="UP001218218"/>
    </source>
</evidence>
<evidence type="ECO:0000256" key="1">
    <source>
        <dbReference type="SAM" id="MobiDB-lite"/>
    </source>
</evidence>